<dbReference type="PROSITE" id="PS51651">
    <property type="entry name" value="DOCKER"/>
    <property type="match status" value="1"/>
</dbReference>
<feature type="region of interest" description="Disordered" evidence="2">
    <location>
        <begin position="224"/>
        <end position="254"/>
    </location>
</feature>
<organism evidence="4">
    <name type="scientific">Schistocephalus solidus</name>
    <name type="common">Tapeworm</name>
    <dbReference type="NCBI Taxonomy" id="70667"/>
    <lineage>
        <taxon>Eukaryota</taxon>
        <taxon>Metazoa</taxon>
        <taxon>Spiralia</taxon>
        <taxon>Lophotrochozoa</taxon>
        <taxon>Platyhelminthes</taxon>
        <taxon>Cestoda</taxon>
        <taxon>Eucestoda</taxon>
        <taxon>Diphyllobothriidea</taxon>
        <taxon>Diphyllobothriidae</taxon>
        <taxon>Schistocephalus</taxon>
    </lineage>
</organism>
<evidence type="ECO:0000313" key="4">
    <source>
        <dbReference type="WBParaSite" id="SSLN_0001729001-mRNA-1"/>
    </source>
</evidence>
<dbReference type="InterPro" id="IPR036691">
    <property type="entry name" value="Endo/exonu/phosph_ase_sf"/>
</dbReference>
<reference evidence="4" key="1">
    <citation type="submission" date="2016-06" db="UniProtKB">
        <authorList>
            <consortium name="WormBaseParasite"/>
        </authorList>
    </citation>
    <scope>IDENTIFICATION</scope>
</reference>
<evidence type="ECO:0000256" key="2">
    <source>
        <dbReference type="SAM" id="MobiDB-lite"/>
    </source>
</evidence>
<dbReference type="Gene3D" id="3.60.10.10">
    <property type="entry name" value="Endonuclease/exonuclease/phosphatase"/>
    <property type="match status" value="1"/>
</dbReference>
<dbReference type="InterPro" id="IPR046773">
    <property type="entry name" value="DOCKER_Lobe_C"/>
</dbReference>
<dbReference type="Pfam" id="PF20421">
    <property type="entry name" value="DHR-2_Lobe_C"/>
    <property type="match status" value="1"/>
</dbReference>
<evidence type="ECO:0000256" key="1">
    <source>
        <dbReference type="PROSITE-ProRule" id="PRU00984"/>
    </source>
</evidence>
<dbReference type="WBParaSite" id="SSLN_0001729001-mRNA-1">
    <property type="protein sequence ID" value="SSLN_0001729001-mRNA-1"/>
    <property type="gene ID" value="SSLN_0001729001"/>
</dbReference>
<dbReference type="InterPro" id="IPR043162">
    <property type="entry name" value="DOCK_C_lobe_C"/>
</dbReference>
<feature type="domain" description="DOCKER" evidence="3">
    <location>
        <begin position="1"/>
        <end position="120"/>
    </location>
</feature>
<dbReference type="SUPFAM" id="SSF56219">
    <property type="entry name" value="DNase I-like"/>
    <property type="match status" value="1"/>
</dbReference>
<name>A0A183TJK7_SCHSO</name>
<dbReference type="Gene3D" id="1.20.58.740">
    <property type="match status" value="1"/>
</dbReference>
<evidence type="ECO:0000259" key="3">
    <source>
        <dbReference type="PROSITE" id="PS51651"/>
    </source>
</evidence>
<accession>A0A183TJK7</accession>
<sequence length="544" mass="61377">LHPAQSSRYLLRPEQTVSGAPRVPLLLDMQLQGALLPTVNQGPMAYAHAFLSPENALLHPPAKVQRLKRLFLDFLTKCLALLTRYQHIMIQVHEEKYRAMREAFDRYRVDLSNLLKEECCVGPRVQQSISYAPNAKAHCFQPPVATLLVEFFPAATPRATVTTRPDKGLRCCVCFHNRSAAVWDVRAALFRDSTACLLAEEGARKGGLNKCWFSRLLQPAAARKIRGRKTQTNNNPPGPIPRAISSGLPSGRPNAERRDAGVAFAIRNDIVGRLPCLLQGINDRLMSLRLPLREDKFAAIISALALPMTSPDAAKDKFYEDLHALLATVPKADRLIVLGDFDACVSLIHIPKQDATWLHPRLRRWQLLEEVLVRRRDRQDVLVTKAIRDADGRTDHCLVLSNMSLRLQPLRRPQVKRPPGLGRARHQLQDWFDDNDVHISNLLAEKNGLHKAYMDLRTDATKAAFFRCHRLVRQRLREMQDAWMIRKAEEIQGPVNRNEMKNFVKAINDPCIKGTAPLLSSDGTTLLTEIANSEALDRALQKCP</sequence>
<dbReference type="InterPro" id="IPR027357">
    <property type="entry name" value="DOCKER_dom"/>
</dbReference>
<comment type="similarity">
    <text evidence="1">Belongs to the DOCK family.</text>
</comment>
<protein>
    <submittedName>
        <fullName evidence="4">DOCKER domain-containing protein</fullName>
    </submittedName>
</protein>
<dbReference type="AlphaFoldDB" id="A0A183TJK7"/>
<proteinExistence type="inferred from homology"/>